<dbReference type="PANTHER" id="PTHR47765">
    <property type="entry name" value="3'-5' EXONUCLEASE DOMAIN-CONTAINING PROTEIN"/>
    <property type="match status" value="1"/>
</dbReference>
<feature type="domain" description="3'-5' exonuclease" evidence="1">
    <location>
        <begin position="24"/>
        <end position="180"/>
    </location>
</feature>
<accession>A0A382Q6C5</accession>
<dbReference type="PANTHER" id="PTHR47765:SF2">
    <property type="entry name" value="EXONUCLEASE MUT-7 HOMOLOG"/>
    <property type="match status" value="1"/>
</dbReference>
<dbReference type="SMART" id="SM00474">
    <property type="entry name" value="35EXOc"/>
    <property type="match status" value="1"/>
</dbReference>
<evidence type="ECO:0000313" key="2">
    <source>
        <dbReference type="EMBL" id="SVC80530.1"/>
    </source>
</evidence>
<dbReference type="Gene3D" id="3.30.420.10">
    <property type="entry name" value="Ribonuclease H-like superfamily/Ribonuclease H"/>
    <property type="match status" value="1"/>
</dbReference>
<dbReference type="CDD" id="cd06141">
    <property type="entry name" value="WRN_exo"/>
    <property type="match status" value="1"/>
</dbReference>
<dbReference type="InterPro" id="IPR002562">
    <property type="entry name" value="3'-5'_exonuclease_dom"/>
</dbReference>
<dbReference type="InterPro" id="IPR052408">
    <property type="entry name" value="Exonuclease_MUT-7-like"/>
</dbReference>
<dbReference type="Pfam" id="PF01612">
    <property type="entry name" value="DNA_pol_A_exo1"/>
    <property type="match status" value="1"/>
</dbReference>
<dbReference type="SUPFAM" id="SSF53098">
    <property type="entry name" value="Ribonuclease H-like"/>
    <property type="match status" value="1"/>
</dbReference>
<dbReference type="GO" id="GO:0008408">
    <property type="term" value="F:3'-5' exonuclease activity"/>
    <property type="evidence" value="ECO:0007669"/>
    <property type="project" value="InterPro"/>
</dbReference>
<gene>
    <name evidence="2" type="ORF">METZ01_LOCUS333384</name>
</gene>
<proteinExistence type="predicted"/>
<dbReference type="GO" id="GO:0003676">
    <property type="term" value="F:nucleic acid binding"/>
    <property type="evidence" value="ECO:0007669"/>
    <property type="project" value="InterPro"/>
</dbReference>
<dbReference type="InterPro" id="IPR036397">
    <property type="entry name" value="RNaseH_sf"/>
</dbReference>
<dbReference type="InterPro" id="IPR012337">
    <property type="entry name" value="RNaseH-like_sf"/>
</dbReference>
<dbReference type="AlphaFoldDB" id="A0A382Q6C5"/>
<dbReference type="GO" id="GO:0006139">
    <property type="term" value="P:nucleobase-containing compound metabolic process"/>
    <property type="evidence" value="ECO:0007669"/>
    <property type="project" value="InterPro"/>
</dbReference>
<name>A0A382Q6C5_9ZZZZ</name>
<organism evidence="2">
    <name type="scientific">marine metagenome</name>
    <dbReference type="NCBI Taxonomy" id="408172"/>
    <lineage>
        <taxon>unclassified sequences</taxon>
        <taxon>metagenomes</taxon>
        <taxon>ecological metagenomes</taxon>
    </lineage>
</organism>
<protein>
    <recommendedName>
        <fullName evidence="1">3'-5' exonuclease domain-containing protein</fullName>
    </recommendedName>
</protein>
<sequence length="180" mass="20343">MTFSKKLEKEEINALPLEAYGGEIFVINTSRDVKSFCDLLQKEKILGFDTETRPTFQKGVHHFPSLIQLAGEKAVFIFQLSQVGFCKPLKRILSNKNILKCGVATGYDLSELNQLSPFSPRGFIDLGELARRASIPHHGLRGLTAYFLGFRISKQARTTNWNQKTLSKKQIFYAATDAWV</sequence>
<reference evidence="2" key="1">
    <citation type="submission" date="2018-05" db="EMBL/GenBank/DDBJ databases">
        <authorList>
            <person name="Lanie J.A."/>
            <person name="Ng W.-L."/>
            <person name="Kazmierczak K.M."/>
            <person name="Andrzejewski T.M."/>
            <person name="Davidsen T.M."/>
            <person name="Wayne K.J."/>
            <person name="Tettelin H."/>
            <person name="Glass J.I."/>
            <person name="Rusch D."/>
            <person name="Podicherti R."/>
            <person name="Tsui H.-C.T."/>
            <person name="Winkler M.E."/>
        </authorList>
    </citation>
    <scope>NUCLEOTIDE SEQUENCE</scope>
</reference>
<feature type="non-terminal residue" evidence="2">
    <location>
        <position position="180"/>
    </location>
</feature>
<evidence type="ECO:0000259" key="1">
    <source>
        <dbReference type="SMART" id="SM00474"/>
    </source>
</evidence>
<dbReference type="EMBL" id="UINC01111945">
    <property type="protein sequence ID" value="SVC80530.1"/>
    <property type="molecule type" value="Genomic_DNA"/>
</dbReference>